<reference evidence="3 4" key="1">
    <citation type="journal article" date="2023" name="bioRxiv">
        <title>High-quality genome assemblies of four members of thePodospora anserinaspecies complex.</title>
        <authorList>
            <person name="Ament-Velasquez S.L."/>
            <person name="Vogan A.A."/>
            <person name="Wallerman O."/>
            <person name="Hartmann F."/>
            <person name="Gautier V."/>
            <person name="Silar P."/>
            <person name="Giraud T."/>
            <person name="Johannesson H."/>
        </authorList>
    </citation>
    <scope>NUCLEOTIDE SEQUENCE [LARGE SCALE GENOMIC DNA]</scope>
    <source>
        <strain evidence="3 4">CBS 411.78</strain>
    </source>
</reference>
<dbReference type="EMBL" id="JAFFHB010000007">
    <property type="protein sequence ID" value="KAK4664501.1"/>
    <property type="molecule type" value="Genomic_DNA"/>
</dbReference>
<evidence type="ECO:0000313" key="3">
    <source>
        <dbReference type="EMBL" id="KAK4664501.1"/>
    </source>
</evidence>
<feature type="region of interest" description="Disordered" evidence="1">
    <location>
        <begin position="1"/>
        <end position="34"/>
    </location>
</feature>
<feature type="compositionally biased region" description="Pro residues" evidence="1">
    <location>
        <begin position="19"/>
        <end position="31"/>
    </location>
</feature>
<evidence type="ECO:0000256" key="2">
    <source>
        <dbReference type="SAM" id="Phobius"/>
    </source>
</evidence>
<keyword evidence="2" id="KW-0812">Transmembrane</keyword>
<keyword evidence="2" id="KW-1133">Transmembrane helix</keyword>
<keyword evidence="2" id="KW-0472">Membrane</keyword>
<keyword evidence="4" id="KW-1185">Reference proteome</keyword>
<comment type="caution">
    <text evidence="3">The sequence shown here is derived from an EMBL/GenBank/DDBJ whole genome shotgun (WGS) entry which is preliminary data.</text>
</comment>
<feature type="transmembrane region" description="Helical" evidence="2">
    <location>
        <begin position="109"/>
        <end position="129"/>
    </location>
</feature>
<evidence type="ECO:0000256" key="1">
    <source>
        <dbReference type="SAM" id="MobiDB-lite"/>
    </source>
</evidence>
<evidence type="ECO:0000313" key="4">
    <source>
        <dbReference type="Proteomes" id="UP001326199"/>
    </source>
</evidence>
<dbReference type="RefSeq" id="XP_062764467.1">
    <property type="nucleotide sequence ID" value="XM_062906196.1"/>
</dbReference>
<gene>
    <name evidence="3" type="ORF">QC763_0086650</name>
</gene>
<organism evidence="3 4">
    <name type="scientific">Podospora pseudopauciseta</name>
    <dbReference type="NCBI Taxonomy" id="2093780"/>
    <lineage>
        <taxon>Eukaryota</taxon>
        <taxon>Fungi</taxon>
        <taxon>Dikarya</taxon>
        <taxon>Ascomycota</taxon>
        <taxon>Pezizomycotina</taxon>
        <taxon>Sordariomycetes</taxon>
        <taxon>Sordariomycetidae</taxon>
        <taxon>Sordariales</taxon>
        <taxon>Podosporaceae</taxon>
        <taxon>Podospora</taxon>
    </lineage>
</organism>
<name>A0ABR0H8Y9_9PEZI</name>
<proteinExistence type="predicted"/>
<accession>A0ABR0H8Y9</accession>
<dbReference type="GeneID" id="87926388"/>
<protein>
    <submittedName>
        <fullName evidence="3">Uncharacterized protein</fullName>
    </submittedName>
</protein>
<feature type="transmembrane region" description="Helical" evidence="2">
    <location>
        <begin position="66"/>
        <end position="89"/>
    </location>
</feature>
<sequence>MEKLDTKAPGDTTSDLPQPNTPSSPPPPPPESTLRQRWKAVTKVLLIPYKIPGPPPPSPRTPQRQILLKILIAPVFWFNISLIFCGLRLLLPMDFDKDTVSLMKLHGRILLQGITGGTVLDLVLLGWYLTGGWQI</sequence>
<dbReference type="Proteomes" id="UP001326199">
    <property type="component" value="Unassembled WGS sequence"/>
</dbReference>